<dbReference type="EMBL" id="KV744870">
    <property type="protein sequence ID" value="OCK83067.1"/>
    <property type="molecule type" value="Genomic_DNA"/>
</dbReference>
<name>A0A8E2EFL0_9PEZI</name>
<reference evidence="2 3" key="1">
    <citation type="journal article" date="2016" name="Nat. Commun.">
        <title>Ectomycorrhizal ecology is imprinted in the genome of the dominant symbiotic fungus Cenococcum geophilum.</title>
        <authorList>
            <consortium name="DOE Joint Genome Institute"/>
            <person name="Peter M."/>
            <person name="Kohler A."/>
            <person name="Ohm R.A."/>
            <person name="Kuo A."/>
            <person name="Krutzmann J."/>
            <person name="Morin E."/>
            <person name="Arend M."/>
            <person name="Barry K.W."/>
            <person name="Binder M."/>
            <person name="Choi C."/>
            <person name="Clum A."/>
            <person name="Copeland A."/>
            <person name="Grisel N."/>
            <person name="Haridas S."/>
            <person name="Kipfer T."/>
            <person name="LaButti K."/>
            <person name="Lindquist E."/>
            <person name="Lipzen A."/>
            <person name="Maire R."/>
            <person name="Meier B."/>
            <person name="Mihaltcheva S."/>
            <person name="Molinier V."/>
            <person name="Murat C."/>
            <person name="Poggeler S."/>
            <person name="Quandt C.A."/>
            <person name="Sperisen C."/>
            <person name="Tritt A."/>
            <person name="Tisserant E."/>
            <person name="Crous P.W."/>
            <person name="Henrissat B."/>
            <person name="Nehls U."/>
            <person name="Egli S."/>
            <person name="Spatafora J.W."/>
            <person name="Grigoriev I.V."/>
            <person name="Martin F.M."/>
        </authorList>
    </citation>
    <scope>NUCLEOTIDE SEQUENCE [LARGE SCALE GENOMIC DNA]</scope>
    <source>
        <strain evidence="2 3">CBS 459.81</strain>
    </source>
</reference>
<feature type="transmembrane region" description="Helical" evidence="1">
    <location>
        <begin position="104"/>
        <end position="125"/>
    </location>
</feature>
<proteinExistence type="predicted"/>
<evidence type="ECO:0000313" key="2">
    <source>
        <dbReference type="EMBL" id="OCK83067.1"/>
    </source>
</evidence>
<keyword evidence="3" id="KW-1185">Reference proteome</keyword>
<accession>A0A8E2EFL0</accession>
<feature type="transmembrane region" description="Helical" evidence="1">
    <location>
        <begin position="12"/>
        <end position="34"/>
    </location>
</feature>
<keyword evidence="1" id="KW-0472">Membrane</keyword>
<keyword evidence="1" id="KW-0812">Transmembrane</keyword>
<dbReference type="AlphaFoldDB" id="A0A8E2EFL0"/>
<dbReference type="Proteomes" id="UP000250266">
    <property type="component" value="Unassembled WGS sequence"/>
</dbReference>
<sequence length="181" mass="19881">MASLFCPGVCSSLAIRFLIISSYSTGLIFGVAFLETGYLSGSGIGGALSCRRCLRCAPSTLLVDVLHLHEMIASNTSNFPRALVVKSCELLDSEEIAASHEVTITFWNFIFVLTFIITFVTVTAFGHSEWDMRWMGSGLRRREPEITTPFVRPGRRIPGSALLVSICILDDIFNLCPVVNL</sequence>
<evidence type="ECO:0000313" key="3">
    <source>
        <dbReference type="Proteomes" id="UP000250266"/>
    </source>
</evidence>
<gene>
    <name evidence="2" type="ORF">K432DRAFT_196592</name>
</gene>
<protein>
    <submittedName>
        <fullName evidence="2">Uncharacterized protein</fullName>
    </submittedName>
</protein>
<keyword evidence="1" id="KW-1133">Transmembrane helix</keyword>
<organism evidence="2 3">
    <name type="scientific">Lepidopterella palustris CBS 459.81</name>
    <dbReference type="NCBI Taxonomy" id="1314670"/>
    <lineage>
        <taxon>Eukaryota</taxon>
        <taxon>Fungi</taxon>
        <taxon>Dikarya</taxon>
        <taxon>Ascomycota</taxon>
        <taxon>Pezizomycotina</taxon>
        <taxon>Dothideomycetes</taxon>
        <taxon>Pleosporomycetidae</taxon>
        <taxon>Mytilinidiales</taxon>
        <taxon>Argynnaceae</taxon>
        <taxon>Lepidopterella</taxon>
    </lineage>
</organism>
<evidence type="ECO:0000256" key="1">
    <source>
        <dbReference type="SAM" id="Phobius"/>
    </source>
</evidence>